<dbReference type="PANTHER" id="PTHR30619:SF1">
    <property type="entry name" value="RECOMBINATION PROTEIN 2"/>
    <property type="match status" value="1"/>
</dbReference>
<evidence type="ECO:0000313" key="1">
    <source>
        <dbReference type="EMBL" id="ETW96322.1"/>
    </source>
</evidence>
<accession>W4LEC9</accession>
<reference evidence="1 2" key="1">
    <citation type="journal article" date="2014" name="Nature">
        <title>An environmental bacterial taxon with a large and distinct metabolic repertoire.</title>
        <authorList>
            <person name="Wilson M.C."/>
            <person name="Mori T."/>
            <person name="Ruckert C."/>
            <person name="Uria A.R."/>
            <person name="Helf M.J."/>
            <person name="Takada K."/>
            <person name="Gernert C."/>
            <person name="Steffens U.A."/>
            <person name="Heycke N."/>
            <person name="Schmitt S."/>
            <person name="Rinke C."/>
            <person name="Helfrich E.J."/>
            <person name="Brachmann A.O."/>
            <person name="Gurgui C."/>
            <person name="Wakimoto T."/>
            <person name="Kracht M."/>
            <person name="Crusemann M."/>
            <person name="Hentschel U."/>
            <person name="Abe I."/>
            <person name="Matsunaga S."/>
            <person name="Kalinowski J."/>
            <person name="Takeyama H."/>
            <person name="Piel J."/>
        </authorList>
    </citation>
    <scope>NUCLEOTIDE SEQUENCE [LARGE SCALE GENOMIC DNA]</scope>
    <source>
        <strain evidence="2">TSY1</strain>
    </source>
</reference>
<comment type="caution">
    <text evidence="1">The sequence shown here is derived from an EMBL/GenBank/DDBJ whole genome shotgun (WGS) entry which is preliminary data.</text>
</comment>
<evidence type="ECO:0000313" key="2">
    <source>
        <dbReference type="Proteomes" id="UP000019141"/>
    </source>
</evidence>
<dbReference type="Gene3D" id="3.60.15.10">
    <property type="entry name" value="Ribonuclease Z/Hydroxyacylglutathione hydrolase-like"/>
    <property type="match status" value="1"/>
</dbReference>
<dbReference type="InterPro" id="IPR052159">
    <property type="entry name" value="Competence_DNA_uptake"/>
</dbReference>
<dbReference type="Proteomes" id="UP000019141">
    <property type="component" value="Unassembled WGS sequence"/>
</dbReference>
<dbReference type="SUPFAM" id="SSF56281">
    <property type="entry name" value="Metallo-hydrolase/oxidoreductase"/>
    <property type="match status" value="1"/>
</dbReference>
<dbReference type="AlphaFoldDB" id="W4LEC9"/>
<dbReference type="HOGENOM" id="CLU_149224_1_0_7"/>
<evidence type="ECO:0008006" key="3">
    <source>
        <dbReference type="Google" id="ProtNLM"/>
    </source>
</evidence>
<dbReference type="InterPro" id="IPR036866">
    <property type="entry name" value="RibonucZ/Hydroxyglut_hydro"/>
</dbReference>
<sequence length="125" mass="14119">MQYGKVRILFTGDIQHATETWLATHIGDLRADILHVPHHGSRTSTHPELIQRVQPEAAIITAGSGNPYGHPHPRVLATLARHHVRVFRTDRHGAITITSDGTHYHIEPFINPRHPPRSVRIPRAR</sequence>
<gene>
    <name evidence="1" type="ORF">ETSY1_27080</name>
</gene>
<organism evidence="1 2">
    <name type="scientific">Entotheonella factor</name>
    <dbReference type="NCBI Taxonomy" id="1429438"/>
    <lineage>
        <taxon>Bacteria</taxon>
        <taxon>Pseudomonadati</taxon>
        <taxon>Nitrospinota/Tectimicrobiota group</taxon>
        <taxon>Candidatus Tectimicrobiota</taxon>
        <taxon>Candidatus Entotheonellia</taxon>
        <taxon>Candidatus Entotheonellales</taxon>
        <taxon>Candidatus Entotheonellaceae</taxon>
        <taxon>Candidatus Entotheonella</taxon>
    </lineage>
</organism>
<proteinExistence type="predicted"/>
<name>W4LEC9_ENTF1</name>
<keyword evidence="2" id="KW-1185">Reference proteome</keyword>
<dbReference type="EMBL" id="AZHW01000805">
    <property type="protein sequence ID" value="ETW96322.1"/>
    <property type="molecule type" value="Genomic_DNA"/>
</dbReference>
<dbReference type="PANTHER" id="PTHR30619">
    <property type="entry name" value="DNA INTERNALIZATION/COMPETENCE PROTEIN COMEC/REC2"/>
    <property type="match status" value="1"/>
</dbReference>
<protein>
    <recommendedName>
        <fullName evidence="3">Metallo-beta-lactamase domain-containing protein</fullName>
    </recommendedName>
</protein>